<comment type="similarity">
    <text evidence="1 7">Belongs to the class-II aminoacyl-tRNA synthetase family. Type 1 subfamily.</text>
</comment>
<feature type="binding site" evidence="7">
    <location>
        <position position="174"/>
    </location>
    <ligand>
        <name>L-aspartate</name>
        <dbReference type="ChEBI" id="CHEBI:29991"/>
    </ligand>
</feature>
<dbReference type="SUPFAM" id="SSF50249">
    <property type="entry name" value="Nucleic acid-binding proteins"/>
    <property type="match status" value="1"/>
</dbReference>
<dbReference type="GO" id="GO:0005524">
    <property type="term" value="F:ATP binding"/>
    <property type="evidence" value="ECO:0007669"/>
    <property type="project" value="UniProtKB-UniRule"/>
</dbReference>
<evidence type="ECO:0000256" key="2">
    <source>
        <dbReference type="ARBA" id="ARBA00022598"/>
    </source>
</evidence>
<organism evidence="9 10">
    <name type="scientific">bacterium (Candidatus Gribaldobacteria) CG07_land_8_20_14_0_80_33_18</name>
    <dbReference type="NCBI Taxonomy" id="2014272"/>
    <lineage>
        <taxon>Bacteria</taxon>
        <taxon>Candidatus Gribaldobacteria</taxon>
    </lineage>
</organism>
<dbReference type="PRINTS" id="PR01042">
    <property type="entry name" value="TRNASYNTHASP"/>
</dbReference>
<comment type="subcellular location">
    <subcellularLocation>
        <location evidence="7">Cytoplasm</location>
    </subcellularLocation>
</comment>
<dbReference type="Gene3D" id="3.30.930.10">
    <property type="entry name" value="Bira Bifunctional Protein, Domain 2"/>
    <property type="match status" value="2"/>
</dbReference>
<dbReference type="InterPro" id="IPR002312">
    <property type="entry name" value="Asp/Asn-tRNA-synth_IIb"/>
</dbReference>
<name>A0A2M6Z3T2_9BACT</name>
<dbReference type="Proteomes" id="UP000228777">
    <property type="component" value="Unassembled WGS sequence"/>
</dbReference>
<keyword evidence="5 7" id="KW-0648">Protein biosynthesis</keyword>
<dbReference type="Pfam" id="PF00152">
    <property type="entry name" value="tRNA-synt_2"/>
    <property type="match status" value="1"/>
</dbReference>
<evidence type="ECO:0000313" key="10">
    <source>
        <dbReference type="Proteomes" id="UP000228777"/>
    </source>
</evidence>
<dbReference type="InterPro" id="IPR004115">
    <property type="entry name" value="GAD-like_sf"/>
</dbReference>
<dbReference type="InterPro" id="IPR047090">
    <property type="entry name" value="AspRS_core"/>
</dbReference>
<gene>
    <name evidence="7 9" type="primary">aspS</name>
    <name evidence="9" type="ORF">COS93_01045</name>
</gene>
<dbReference type="GO" id="GO:0050560">
    <property type="term" value="F:aspartate-tRNA(Asn) ligase activity"/>
    <property type="evidence" value="ECO:0007669"/>
    <property type="project" value="UniProtKB-EC"/>
</dbReference>
<dbReference type="Gene3D" id="2.40.50.140">
    <property type="entry name" value="Nucleic acid-binding proteins"/>
    <property type="match status" value="1"/>
</dbReference>
<evidence type="ECO:0000256" key="1">
    <source>
        <dbReference type="ARBA" id="ARBA00006303"/>
    </source>
</evidence>
<protein>
    <recommendedName>
        <fullName evidence="7">Aspartate--tRNA(Asp/Asn) ligase</fullName>
        <ecNumber evidence="7">6.1.1.23</ecNumber>
    </recommendedName>
    <alternativeName>
        <fullName evidence="7">Aspartyl-tRNA synthetase</fullName>
        <shortName evidence="7">AspRS</shortName>
    </alternativeName>
    <alternativeName>
        <fullName evidence="7">Non-discriminating aspartyl-tRNA synthetase</fullName>
        <shortName evidence="7">ND-AspRS</shortName>
    </alternativeName>
</protein>
<proteinExistence type="inferred from homology"/>
<dbReference type="PANTHER" id="PTHR22594:SF5">
    <property type="entry name" value="ASPARTATE--TRNA LIGASE, MITOCHONDRIAL"/>
    <property type="match status" value="1"/>
</dbReference>
<dbReference type="PROSITE" id="PS50862">
    <property type="entry name" value="AA_TRNA_LIGASE_II"/>
    <property type="match status" value="1"/>
</dbReference>
<feature type="site" description="Important for tRNA non-discrimination" evidence="7">
    <location>
        <position position="29"/>
    </location>
</feature>
<dbReference type="InterPro" id="IPR012340">
    <property type="entry name" value="NA-bd_OB-fold"/>
</dbReference>
<dbReference type="GO" id="GO:0003676">
    <property type="term" value="F:nucleic acid binding"/>
    <property type="evidence" value="ECO:0007669"/>
    <property type="project" value="InterPro"/>
</dbReference>
<dbReference type="CDD" id="cd04317">
    <property type="entry name" value="EcAspRS_like_N"/>
    <property type="match status" value="1"/>
</dbReference>
<dbReference type="InterPro" id="IPR045864">
    <property type="entry name" value="aa-tRNA-synth_II/BPL/LPL"/>
</dbReference>
<feature type="binding site" evidence="7">
    <location>
        <begin position="412"/>
        <end position="415"/>
    </location>
    <ligand>
        <name>ATP</name>
        <dbReference type="ChEBI" id="CHEBI:30616"/>
    </ligand>
</feature>
<feature type="site" description="Important for tRNA non-discrimination" evidence="7">
    <location>
        <position position="81"/>
    </location>
</feature>
<accession>A0A2M6Z3T2</accession>
<keyword evidence="4 7" id="KW-0067">ATP-binding</keyword>
<feature type="binding site" evidence="7">
    <location>
        <position position="360"/>
    </location>
    <ligand>
        <name>ATP</name>
        <dbReference type="ChEBI" id="CHEBI:30616"/>
    </ligand>
</feature>
<dbReference type="GO" id="GO:0004815">
    <property type="term" value="F:aspartate-tRNA ligase activity"/>
    <property type="evidence" value="ECO:0007669"/>
    <property type="project" value="UniProtKB-UniRule"/>
</dbReference>
<dbReference type="GO" id="GO:0005737">
    <property type="term" value="C:cytoplasm"/>
    <property type="evidence" value="ECO:0007669"/>
    <property type="project" value="UniProtKB-SubCell"/>
</dbReference>
<comment type="subunit">
    <text evidence="7">Homodimer.</text>
</comment>
<feature type="region of interest" description="Aspartate" evidence="7">
    <location>
        <begin position="198"/>
        <end position="201"/>
    </location>
</feature>
<keyword evidence="3 7" id="KW-0547">Nucleotide-binding</keyword>
<feature type="binding site" evidence="7">
    <location>
        <position position="326"/>
    </location>
    <ligand>
        <name>L-aspartate</name>
        <dbReference type="ChEBI" id="CHEBI:29991"/>
    </ligand>
</feature>
<dbReference type="Pfam" id="PF01336">
    <property type="entry name" value="tRNA_anti-codon"/>
    <property type="match status" value="1"/>
</dbReference>
<dbReference type="InterPro" id="IPR004524">
    <property type="entry name" value="Asp-tRNA-ligase_1"/>
</dbReference>
<dbReference type="AlphaFoldDB" id="A0A2M6Z3T2"/>
<reference evidence="10" key="1">
    <citation type="submission" date="2017-09" db="EMBL/GenBank/DDBJ databases">
        <title>Depth-based differentiation of microbial function through sediment-hosted aquifers and enrichment of novel symbionts in the deep terrestrial subsurface.</title>
        <authorList>
            <person name="Probst A.J."/>
            <person name="Ladd B."/>
            <person name="Jarett J.K."/>
            <person name="Geller-Mcgrath D.E."/>
            <person name="Sieber C.M.K."/>
            <person name="Emerson J.B."/>
            <person name="Anantharaman K."/>
            <person name="Thomas B.C."/>
            <person name="Malmstrom R."/>
            <person name="Stieglmeier M."/>
            <person name="Klingl A."/>
            <person name="Woyke T."/>
            <person name="Ryan C.M."/>
            <person name="Banfield J.F."/>
        </authorList>
    </citation>
    <scope>NUCLEOTIDE SEQUENCE [LARGE SCALE GENOMIC DNA]</scope>
</reference>
<dbReference type="GO" id="GO:0006422">
    <property type="term" value="P:aspartyl-tRNA aminoacylation"/>
    <property type="evidence" value="ECO:0007669"/>
    <property type="project" value="UniProtKB-UniRule"/>
</dbReference>
<feature type="binding site" evidence="7">
    <location>
        <begin position="220"/>
        <end position="222"/>
    </location>
    <ligand>
        <name>ATP</name>
        <dbReference type="ChEBI" id="CHEBI:30616"/>
    </ligand>
</feature>
<dbReference type="NCBIfam" id="TIGR00459">
    <property type="entry name" value="aspS_bact"/>
    <property type="match status" value="1"/>
</dbReference>
<keyword evidence="2 7" id="KW-0436">Ligase</keyword>
<evidence type="ECO:0000259" key="8">
    <source>
        <dbReference type="PROSITE" id="PS50862"/>
    </source>
</evidence>
<evidence type="ECO:0000256" key="7">
    <source>
        <dbReference type="HAMAP-Rule" id="MF_00044"/>
    </source>
</evidence>
<dbReference type="InterPro" id="IPR047089">
    <property type="entry name" value="Asp-tRNA-ligase_1_N"/>
</dbReference>
<comment type="function">
    <text evidence="7">Aspartyl-tRNA synthetase with relaxed tRNA specificity since it is able to aspartylate not only its cognate tRNA(Asp) but also tRNA(Asn). Reaction proceeds in two steps: L-aspartate is first activated by ATP to form Asp-AMP and then transferred to the acceptor end of tRNA(Asp/Asn).</text>
</comment>
<dbReference type="EMBL" id="PEWP01000018">
    <property type="protein sequence ID" value="PIU47040.1"/>
    <property type="molecule type" value="Genomic_DNA"/>
</dbReference>
<comment type="catalytic activity">
    <reaction evidence="7">
        <text>tRNA(Asx) + L-aspartate + ATP = L-aspartyl-tRNA(Asx) + AMP + diphosphate</text>
        <dbReference type="Rhea" id="RHEA:18349"/>
        <dbReference type="Rhea" id="RHEA-COMP:9710"/>
        <dbReference type="Rhea" id="RHEA-COMP:9711"/>
        <dbReference type="ChEBI" id="CHEBI:29991"/>
        <dbReference type="ChEBI" id="CHEBI:30616"/>
        <dbReference type="ChEBI" id="CHEBI:33019"/>
        <dbReference type="ChEBI" id="CHEBI:78442"/>
        <dbReference type="ChEBI" id="CHEBI:78516"/>
        <dbReference type="ChEBI" id="CHEBI:456215"/>
        <dbReference type="EC" id="6.1.1.23"/>
    </reaction>
</comment>
<evidence type="ECO:0000256" key="5">
    <source>
        <dbReference type="ARBA" id="ARBA00022917"/>
    </source>
</evidence>
<evidence type="ECO:0000313" key="9">
    <source>
        <dbReference type="EMBL" id="PIU47040.1"/>
    </source>
</evidence>
<evidence type="ECO:0000256" key="6">
    <source>
        <dbReference type="ARBA" id="ARBA00023146"/>
    </source>
</evidence>
<sequence>MERIYTTQAIKYIGGRIKLCGWVNSRRDHGKIIFIDLRDKKGTIQIVFSNNLKPELYNLSQKLRPEWVIEVTGEVVKRPKGMENLKIETGTIEIKAETLKVFSEAKTLPFSIENDGYEINEEKRLKYRYLDLRRPRLKRNLEIRQKAIQFIREFLIKEDFIEIETPILTKSTPEGARDFVVPSRLEPGKFYALPQSPQQYKQLLMVAGIEKYFQITRCFRDEDPRADRQAEFTQLDLEMSFVSQNDILEIIEKLYIVLIKNLFPEKKILKIPFPRITYSEAIKKYKIDKPDIRINKEDKNELAFAFIVDFPMFEWKKEEKRWDAVHHPFTRPQTEDIKKIKAEPSEILAYQYDFVLNGYEIGGGSLRTYKPEVLEAVFEVMGHKKQEIRKKFGHLLEAFEYGVPPHGGIAPGIDRFLAIVLNEPNIREIMAFPKTGDNRDLMMNAPAEITQEQLKELKLKPLSLKAKAPKAGLVKKRKGKNEKDKK</sequence>
<dbReference type="InterPro" id="IPR006195">
    <property type="entry name" value="aa-tRNA-synth_II"/>
</dbReference>
<evidence type="ECO:0000256" key="3">
    <source>
        <dbReference type="ARBA" id="ARBA00022741"/>
    </source>
</evidence>
<dbReference type="EC" id="6.1.1.23" evidence="7"/>
<dbReference type="InterPro" id="IPR004364">
    <property type="entry name" value="Aa-tRNA-synt_II"/>
</dbReference>
<comment type="caution">
    <text evidence="9">The sequence shown here is derived from an EMBL/GenBank/DDBJ whole genome shotgun (WGS) entry which is preliminary data.</text>
</comment>
<dbReference type="PANTHER" id="PTHR22594">
    <property type="entry name" value="ASPARTYL/LYSYL-TRNA SYNTHETASE"/>
    <property type="match status" value="1"/>
</dbReference>
<feature type="binding site" evidence="7">
    <location>
        <position position="220"/>
    </location>
    <ligand>
        <name>L-aspartate</name>
        <dbReference type="ChEBI" id="CHEBI:29991"/>
    </ligand>
</feature>
<dbReference type="HAMAP" id="MF_00044">
    <property type="entry name" value="Asp_tRNA_synth_type1"/>
    <property type="match status" value="1"/>
</dbReference>
<dbReference type="CDD" id="cd00777">
    <property type="entry name" value="AspRS_core"/>
    <property type="match status" value="1"/>
</dbReference>
<dbReference type="SUPFAM" id="SSF55681">
    <property type="entry name" value="Class II aaRS and biotin synthetases"/>
    <property type="match status" value="1"/>
</dbReference>
<feature type="domain" description="Aminoacyl-transfer RNA synthetases class-II family profile" evidence="8">
    <location>
        <begin position="141"/>
        <end position="433"/>
    </location>
</feature>
<feature type="binding site" evidence="7">
    <location>
        <position position="367"/>
    </location>
    <ligand>
        <name>L-aspartate</name>
        <dbReference type="ChEBI" id="CHEBI:29991"/>
    </ligand>
</feature>
<keyword evidence="7" id="KW-0963">Cytoplasm</keyword>
<dbReference type="InterPro" id="IPR004365">
    <property type="entry name" value="NA-bd_OB_tRNA"/>
</dbReference>
<evidence type="ECO:0000256" key="4">
    <source>
        <dbReference type="ARBA" id="ARBA00022840"/>
    </source>
</evidence>
<feature type="binding site" evidence="7">
    <location>
        <position position="229"/>
    </location>
    <ligand>
        <name>ATP</name>
        <dbReference type="ChEBI" id="CHEBI:30616"/>
    </ligand>
</feature>
<keyword evidence="6 7" id="KW-0030">Aminoacyl-tRNA synthetase</keyword>
<dbReference type="Gene3D" id="3.30.1360.30">
    <property type="entry name" value="GAD-like domain"/>
    <property type="match status" value="1"/>
</dbReference>